<dbReference type="EMBL" id="JADGJW010000665">
    <property type="protein sequence ID" value="KAJ3213919.1"/>
    <property type="molecule type" value="Genomic_DNA"/>
</dbReference>
<dbReference type="AlphaFoldDB" id="A0AAD5XXR6"/>
<dbReference type="Proteomes" id="UP001211065">
    <property type="component" value="Unassembled WGS sequence"/>
</dbReference>
<dbReference type="InterPro" id="IPR027417">
    <property type="entry name" value="P-loop_NTPase"/>
</dbReference>
<comment type="caution">
    <text evidence="1">The sequence shown here is derived from an EMBL/GenBank/DDBJ whole genome shotgun (WGS) entry which is preliminary data.</text>
</comment>
<sequence length="295" mass="33678">MTTNRIFDLVTKAGKINETLGVLTRVDRFPYDFELSNILNKNAPDYIPLGMGYIAVYNPDRLDKQSLSEWCDKEINFFKVKHPDLVSKNVVGIDGLSQKSTLVECQDILVNYKNTLGRVPLENSEELFWNEMKAYITSTLIGGLFEIDNLKIQEVIAERARVCFQSLTFPPASQANFVNERMEYLKLKLNIEKYLIVYSHQINFEIISLIKNMIVSDSVSTFSTEALKAKNDPNFKPDVMVLTIDNLLIPLEGIINGIAFKKDYLCEGEKYIQIRKTILETSNSITIANEKVLQL</sequence>
<accession>A0AAD5XXR6</accession>
<reference evidence="1" key="1">
    <citation type="submission" date="2020-05" db="EMBL/GenBank/DDBJ databases">
        <title>Phylogenomic resolution of chytrid fungi.</title>
        <authorList>
            <person name="Stajich J.E."/>
            <person name="Amses K."/>
            <person name="Simmons R."/>
            <person name="Seto K."/>
            <person name="Myers J."/>
            <person name="Bonds A."/>
            <person name="Quandt C.A."/>
            <person name="Barry K."/>
            <person name="Liu P."/>
            <person name="Grigoriev I."/>
            <person name="Longcore J.E."/>
            <person name="James T.Y."/>
        </authorList>
    </citation>
    <scope>NUCLEOTIDE SEQUENCE</scope>
    <source>
        <strain evidence="1">JEL0476</strain>
    </source>
</reference>
<evidence type="ECO:0000313" key="2">
    <source>
        <dbReference type="Proteomes" id="UP001211065"/>
    </source>
</evidence>
<protein>
    <submittedName>
        <fullName evidence="1">Uncharacterized protein</fullName>
    </submittedName>
</protein>
<dbReference type="Gene3D" id="3.40.50.300">
    <property type="entry name" value="P-loop containing nucleotide triphosphate hydrolases"/>
    <property type="match status" value="1"/>
</dbReference>
<name>A0AAD5XXR6_9FUNG</name>
<evidence type="ECO:0000313" key="1">
    <source>
        <dbReference type="EMBL" id="KAJ3213919.1"/>
    </source>
</evidence>
<proteinExistence type="predicted"/>
<keyword evidence="2" id="KW-1185">Reference proteome</keyword>
<organism evidence="1 2">
    <name type="scientific">Clydaea vesicula</name>
    <dbReference type="NCBI Taxonomy" id="447962"/>
    <lineage>
        <taxon>Eukaryota</taxon>
        <taxon>Fungi</taxon>
        <taxon>Fungi incertae sedis</taxon>
        <taxon>Chytridiomycota</taxon>
        <taxon>Chytridiomycota incertae sedis</taxon>
        <taxon>Chytridiomycetes</taxon>
        <taxon>Lobulomycetales</taxon>
        <taxon>Lobulomycetaceae</taxon>
        <taxon>Clydaea</taxon>
    </lineage>
</organism>
<gene>
    <name evidence="1" type="ORF">HK099_007119</name>
</gene>